<dbReference type="AlphaFoldDB" id="A0A2Z7DAM2"/>
<dbReference type="EMBL" id="KQ987933">
    <property type="protein sequence ID" value="KZV56642.1"/>
    <property type="molecule type" value="Genomic_DNA"/>
</dbReference>
<keyword evidence="2" id="KW-1185">Reference proteome</keyword>
<dbReference type="Proteomes" id="UP000250235">
    <property type="component" value="Unassembled WGS sequence"/>
</dbReference>
<proteinExistence type="predicted"/>
<sequence>MCVSIWELPTRLSTRYQVHKQRSTCCCPTHEMWELPTPLTVANSLTREMRDGSYPCTSTSTLVLVGFGPAFGRCAWHRHRIFLIVRISRWKDISGFSRNQPLSDRGCEGERQYRTLISLLVWCKDERVIPVCLYTHQWTLTILRRIFVNC</sequence>
<name>A0A2Z7DAM2_9LAMI</name>
<protein>
    <submittedName>
        <fullName evidence="1">Leucine-rich repeat protein soc-2</fullName>
    </submittedName>
</protein>
<gene>
    <name evidence="1" type="ORF">F511_02141</name>
</gene>
<reference evidence="1 2" key="1">
    <citation type="journal article" date="2015" name="Proc. Natl. Acad. Sci. U.S.A.">
        <title>The resurrection genome of Boea hygrometrica: A blueprint for survival of dehydration.</title>
        <authorList>
            <person name="Xiao L."/>
            <person name="Yang G."/>
            <person name="Zhang L."/>
            <person name="Yang X."/>
            <person name="Zhao S."/>
            <person name="Ji Z."/>
            <person name="Zhou Q."/>
            <person name="Hu M."/>
            <person name="Wang Y."/>
            <person name="Chen M."/>
            <person name="Xu Y."/>
            <person name="Jin H."/>
            <person name="Xiao X."/>
            <person name="Hu G."/>
            <person name="Bao F."/>
            <person name="Hu Y."/>
            <person name="Wan P."/>
            <person name="Li L."/>
            <person name="Deng X."/>
            <person name="Kuang T."/>
            <person name="Xiang C."/>
            <person name="Zhu J.K."/>
            <person name="Oliver M.J."/>
            <person name="He Y."/>
        </authorList>
    </citation>
    <scope>NUCLEOTIDE SEQUENCE [LARGE SCALE GENOMIC DNA]</scope>
    <source>
        <strain evidence="2">cv. XS01</strain>
    </source>
</reference>
<evidence type="ECO:0000313" key="2">
    <source>
        <dbReference type="Proteomes" id="UP000250235"/>
    </source>
</evidence>
<accession>A0A2Z7DAM2</accession>
<evidence type="ECO:0000313" key="1">
    <source>
        <dbReference type="EMBL" id="KZV56642.1"/>
    </source>
</evidence>
<organism evidence="1 2">
    <name type="scientific">Dorcoceras hygrometricum</name>
    <dbReference type="NCBI Taxonomy" id="472368"/>
    <lineage>
        <taxon>Eukaryota</taxon>
        <taxon>Viridiplantae</taxon>
        <taxon>Streptophyta</taxon>
        <taxon>Embryophyta</taxon>
        <taxon>Tracheophyta</taxon>
        <taxon>Spermatophyta</taxon>
        <taxon>Magnoliopsida</taxon>
        <taxon>eudicotyledons</taxon>
        <taxon>Gunneridae</taxon>
        <taxon>Pentapetalae</taxon>
        <taxon>asterids</taxon>
        <taxon>lamiids</taxon>
        <taxon>Lamiales</taxon>
        <taxon>Gesneriaceae</taxon>
        <taxon>Didymocarpoideae</taxon>
        <taxon>Trichosporeae</taxon>
        <taxon>Loxocarpinae</taxon>
        <taxon>Dorcoceras</taxon>
    </lineage>
</organism>